<accession>A0A9D2JYD6</accession>
<reference evidence="1" key="2">
    <citation type="submission" date="2021-04" db="EMBL/GenBank/DDBJ databases">
        <authorList>
            <person name="Gilroy R."/>
        </authorList>
    </citation>
    <scope>NUCLEOTIDE SEQUENCE</scope>
    <source>
        <strain evidence="1">ChiW7-2402</strain>
    </source>
</reference>
<dbReference type="Proteomes" id="UP000824102">
    <property type="component" value="Unassembled WGS sequence"/>
</dbReference>
<dbReference type="AlphaFoldDB" id="A0A9D2JYD6"/>
<evidence type="ECO:0008006" key="3">
    <source>
        <dbReference type="Google" id="ProtNLM"/>
    </source>
</evidence>
<dbReference type="Gene3D" id="3.60.110.10">
    <property type="entry name" value="Carbon-nitrogen hydrolase"/>
    <property type="match status" value="1"/>
</dbReference>
<gene>
    <name evidence="1" type="ORF">H9964_01385</name>
</gene>
<sequence>MRICFVTSGRLDAVREEAGADIVCCPLPSLGEVSYERELRGETSCFEDVALRSKALKGVVVCGCYTDARGIRRKSAVVAERGRILGVSDLVNHIDGSEYGCGAGVRVYETACGRLGIVVGEDLCFPQVMETLSLSGADAALCLEEELGEGPELTLIRAQAFFFGLPIALCAFGYAAVADPSGRLSFASPAPVSRAELPKEREYHLIETRRRLLFRPKREF</sequence>
<organism evidence="1 2">
    <name type="scientific">Candidatus Gallimonas intestinavium</name>
    <dbReference type="NCBI Taxonomy" id="2838603"/>
    <lineage>
        <taxon>Bacteria</taxon>
        <taxon>Bacillati</taxon>
        <taxon>Bacillota</taxon>
        <taxon>Clostridia</taxon>
        <taxon>Candidatus Gallimonas</taxon>
    </lineage>
</organism>
<evidence type="ECO:0000313" key="1">
    <source>
        <dbReference type="EMBL" id="HIZ72215.1"/>
    </source>
</evidence>
<protein>
    <recommendedName>
        <fullName evidence="3">CN hydrolase domain-containing protein</fullName>
    </recommendedName>
</protein>
<dbReference type="SUPFAM" id="SSF56317">
    <property type="entry name" value="Carbon-nitrogen hydrolase"/>
    <property type="match status" value="1"/>
</dbReference>
<comment type="caution">
    <text evidence="1">The sequence shown here is derived from an EMBL/GenBank/DDBJ whole genome shotgun (WGS) entry which is preliminary data.</text>
</comment>
<dbReference type="EMBL" id="DXBB01000029">
    <property type="protein sequence ID" value="HIZ72215.1"/>
    <property type="molecule type" value="Genomic_DNA"/>
</dbReference>
<reference evidence="1" key="1">
    <citation type="journal article" date="2021" name="PeerJ">
        <title>Extensive microbial diversity within the chicken gut microbiome revealed by metagenomics and culture.</title>
        <authorList>
            <person name="Gilroy R."/>
            <person name="Ravi A."/>
            <person name="Getino M."/>
            <person name="Pursley I."/>
            <person name="Horton D.L."/>
            <person name="Alikhan N.F."/>
            <person name="Baker D."/>
            <person name="Gharbi K."/>
            <person name="Hall N."/>
            <person name="Watson M."/>
            <person name="Adriaenssens E.M."/>
            <person name="Foster-Nyarko E."/>
            <person name="Jarju S."/>
            <person name="Secka A."/>
            <person name="Antonio M."/>
            <person name="Oren A."/>
            <person name="Chaudhuri R.R."/>
            <person name="La Ragione R."/>
            <person name="Hildebrand F."/>
            <person name="Pallen M.J."/>
        </authorList>
    </citation>
    <scope>NUCLEOTIDE SEQUENCE</scope>
    <source>
        <strain evidence="1">ChiW7-2402</strain>
    </source>
</reference>
<name>A0A9D2JYD6_9FIRM</name>
<evidence type="ECO:0000313" key="2">
    <source>
        <dbReference type="Proteomes" id="UP000824102"/>
    </source>
</evidence>
<proteinExistence type="predicted"/>
<dbReference type="InterPro" id="IPR036526">
    <property type="entry name" value="C-N_Hydrolase_sf"/>
</dbReference>